<evidence type="ECO:0000313" key="3">
    <source>
        <dbReference type="Proteomes" id="UP001595767"/>
    </source>
</evidence>
<reference evidence="3" key="1">
    <citation type="journal article" date="2019" name="Int. J. Syst. Evol. Microbiol.">
        <title>The Global Catalogue of Microorganisms (GCM) 10K type strain sequencing project: providing services to taxonomists for standard genome sequencing and annotation.</title>
        <authorList>
            <consortium name="The Broad Institute Genomics Platform"/>
            <consortium name="The Broad Institute Genome Sequencing Center for Infectious Disease"/>
            <person name="Wu L."/>
            <person name="Ma J."/>
        </authorList>
    </citation>
    <scope>NUCLEOTIDE SEQUENCE [LARGE SCALE GENOMIC DNA]</scope>
    <source>
        <strain evidence="3">CGMCC 4.7204</strain>
    </source>
</reference>
<feature type="signal peptide" evidence="1">
    <location>
        <begin position="1"/>
        <end position="26"/>
    </location>
</feature>
<dbReference type="Proteomes" id="UP001595767">
    <property type="component" value="Unassembled WGS sequence"/>
</dbReference>
<accession>A0ABV8L6X3</accession>
<evidence type="ECO:0000313" key="2">
    <source>
        <dbReference type="EMBL" id="MFC4126260.1"/>
    </source>
</evidence>
<gene>
    <name evidence="2" type="ORF">ACFOW8_15090</name>
</gene>
<sequence length="140" mass="14370">MRFAGLTALAAGALVLPAILAPTASAEVEDITIYAWGNSEMPVACDYVGANCTVMARMFGADYALPASLTINGAELASAERLDYPDRERSALRGTWRPPAKGTYTIVATQGSSTKTLVIEVTGDAQLGSGSAGLLPGSSS</sequence>
<dbReference type="EMBL" id="JBHSBA010000007">
    <property type="protein sequence ID" value="MFC4126260.1"/>
    <property type="molecule type" value="Genomic_DNA"/>
</dbReference>
<dbReference type="RefSeq" id="WP_378551247.1">
    <property type="nucleotide sequence ID" value="NZ_JBHSBA010000007.1"/>
</dbReference>
<feature type="chain" id="PRO_5046910082" evidence="1">
    <location>
        <begin position="27"/>
        <end position="140"/>
    </location>
</feature>
<keyword evidence="3" id="KW-1185">Reference proteome</keyword>
<proteinExistence type="predicted"/>
<protein>
    <submittedName>
        <fullName evidence="2">Uncharacterized protein</fullName>
    </submittedName>
</protein>
<evidence type="ECO:0000256" key="1">
    <source>
        <dbReference type="SAM" id="SignalP"/>
    </source>
</evidence>
<keyword evidence="1" id="KW-0732">Signal</keyword>
<name>A0ABV8L6X3_9NOCA</name>
<organism evidence="2 3">
    <name type="scientific">Nocardia rhizosphaerae</name>
    <dbReference type="NCBI Taxonomy" id="1691571"/>
    <lineage>
        <taxon>Bacteria</taxon>
        <taxon>Bacillati</taxon>
        <taxon>Actinomycetota</taxon>
        <taxon>Actinomycetes</taxon>
        <taxon>Mycobacteriales</taxon>
        <taxon>Nocardiaceae</taxon>
        <taxon>Nocardia</taxon>
    </lineage>
</organism>
<comment type="caution">
    <text evidence="2">The sequence shown here is derived from an EMBL/GenBank/DDBJ whole genome shotgun (WGS) entry which is preliminary data.</text>
</comment>